<protein>
    <submittedName>
        <fullName evidence="2">NB-ARC domain-containing protein</fullName>
    </submittedName>
</protein>
<dbReference type="EMBL" id="JBIAHM010000003">
    <property type="protein sequence ID" value="MFE9598952.1"/>
    <property type="molecule type" value="Genomic_DNA"/>
</dbReference>
<accession>A0ABW6LYV3</accession>
<comment type="caution">
    <text evidence="2">The sequence shown here is derived from an EMBL/GenBank/DDBJ whole genome shotgun (WGS) entry which is preliminary data.</text>
</comment>
<dbReference type="Pfam" id="PF00931">
    <property type="entry name" value="NB-ARC"/>
    <property type="match status" value="1"/>
</dbReference>
<evidence type="ECO:0000313" key="3">
    <source>
        <dbReference type="Proteomes" id="UP001601303"/>
    </source>
</evidence>
<dbReference type="PANTHER" id="PTHR47691">
    <property type="entry name" value="REGULATOR-RELATED"/>
    <property type="match status" value="1"/>
</dbReference>
<feature type="domain" description="NACHT" evidence="1">
    <location>
        <begin position="385"/>
        <end position="504"/>
    </location>
</feature>
<evidence type="ECO:0000313" key="2">
    <source>
        <dbReference type="EMBL" id="MFE9598952.1"/>
    </source>
</evidence>
<dbReference type="Proteomes" id="UP001601303">
    <property type="component" value="Unassembled WGS sequence"/>
</dbReference>
<keyword evidence="3" id="KW-1185">Reference proteome</keyword>
<organism evidence="2 3">
    <name type="scientific">Streptomyces hokutonensis</name>
    <dbReference type="NCBI Taxonomy" id="1306990"/>
    <lineage>
        <taxon>Bacteria</taxon>
        <taxon>Bacillati</taxon>
        <taxon>Actinomycetota</taxon>
        <taxon>Actinomycetes</taxon>
        <taxon>Kitasatosporales</taxon>
        <taxon>Streptomycetaceae</taxon>
        <taxon>Streptomyces</taxon>
    </lineage>
</organism>
<name>A0ABW6LYV3_9ACTN</name>
<sequence>MERLIGSGEGPHIVNIYGPPGVGKSALALHVAHRLKTTFHSVQLYADLGAYNAEVPTATQILQRFVADLDPSTINVPVGTRELPQRYRSLLAWQSSLILLDDARTTEQVADLVPGNTKSLVLVTSRVPLAAIAGVSLHHLDLMGPDESLSLLTAAAGRHWAAQDVDDVRTLVGQCGRLPLALRIAGAILKKKSHWSPGRLVEKLSDERTRLAELAEGHLDVHSSFEISYCTLTDDESRAFRVLSLLPLNRFEVRHAAIFLQISENRAERLLEALVDAQLVEANDEARYRYHDLLKLFARERCEKSGDDPNGALAARFLSIFTSDFLESYRESLLTSHWSEGWAEGLIRDDLLISTPDALYVPPRLASINSGLNCADWQNAVTVSPRLLAVGGPGAGKTVLADRICYEVARDGRLFDAAFNVPLRLRANRHQSLDRLINDSVRLRHTLDMLPETLELLLHRRRTLIVFDGLDEVTVTERDQAREDIIEFSRMHPDVRVVVTSRPGVPTQKFDESGFAQYRIEPFSAVDVRAYIDKWVAATGALRYGEEPLRAKVTAPDTAQWLSTPLLVAQLVSLYGRFGRLPDGPFDLYEGTYSLLFERREIYRGIRRSGVDPNTLGGLMCALAYEFVIRPAGTGDMPSDEFRRAVRRALRSHTSRTMEDRGSAEELFALLATSEFPVHPTSESAGEAEPWWTLVRDPFGQYLAARAIASDSGADTAFTSQVVKAVRATGFVEGAAYVAALLKNRRPDASRELATAVRTALGKEKELPVRECMEQILRTLG</sequence>
<dbReference type="Pfam" id="PF05729">
    <property type="entry name" value="NACHT"/>
    <property type="match status" value="1"/>
</dbReference>
<dbReference type="RefSeq" id="WP_388104673.1">
    <property type="nucleotide sequence ID" value="NZ_JBIAHM010000003.1"/>
</dbReference>
<proteinExistence type="predicted"/>
<dbReference type="PRINTS" id="PR00364">
    <property type="entry name" value="DISEASERSIST"/>
</dbReference>
<dbReference type="SUPFAM" id="SSF52540">
    <property type="entry name" value="P-loop containing nucleoside triphosphate hydrolases"/>
    <property type="match status" value="2"/>
</dbReference>
<dbReference type="Gene3D" id="3.40.50.300">
    <property type="entry name" value="P-loop containing nucleotide triphosphate hydrolases"/>
    <property type="match status" value="2"/>
</dbReference>
<dbReference type="InterPro" id="IPR027417">
    <property type="entry name" value="P-loop_NTPase"/>
</dbReference>
<dbReference type="SMART" id="SM00382">
    <property type="entry name" value="AAA"/>
    <property type="match status" value="2"/>
</dbReference>
<dbReference type="InterPro" id="IPR007111">
    <property type="entry name" value="NACHT_NTPase"/>
</dbReference>
<dbReference type="PANTHER" id="PTHR47691:SF3">
    <property type="entry name" value="HTH-TYPE TRANSCRIPTIONAL REGULATOR RV0890C-RELATED"/>
    <property type="match status" value="1"/>
</dbReference>
<dbReference type="InterPro" id="IPR002182">
    <property type="entry name" value="NB-ARC"/>
</dbReference>
<dbReference type="PROSITE" id="PS50837">
    <property type="entry name" value="NACHT"/>
    <property type="match status" value="1"/>
</dbReference>
<gene>
    <name evidence="2" type="ORF">ACFYNQ_10250</name>
</gene>
<evidence type="ECO:0000259" key="1">
    <source>
        <dbReference type="PROSITE" id="PS50837"/>
    </source>
</evidence>
<reference evidence="2 3" key="1">
    <citation type="submission" date="2024-10" db="EMBL/GenBank/DDBJ databases">
        <title>The Natural Products Discovery Center: Release of the First 8490 Sequenced Strains for Exploring Actinobacteria Biosynthetic Diversity.</title>
        <authorList>
            <person name="Kalkreuter E."/>
            <person name="Kautsar S.A."/>
            <person name="Yang D."/>
            <person name="Bader C.D."/>
            <person name="Teijaro C.N."/>
            <person name="Fluegel L."/>
            <person name="Davis C.M."/>
            <person name="Simpson J.R."/>
            <person name="Lauterbach L."/>
            <person name="Steele A.D."/>
            <person name="Gui C."/>
            <person name="Meng S."/>
            <person name="Li G."/>
            <person name="Viehrig K."/>
            <person name="Ye F."/>
            <person name="Su P."/>
            <person name="Kiefer A.F."/>
            <person name="Nichols A."/>
            <person name="Cepeda A.J."/>
            <person name="Yan W."/>
            <person name="Fan B."/>
            <person name="Jiang Y."/>
            <person name="Adhikari A."/>
            <person name="Zheng C.-J."/>
            <person name="Schuster L."/>
            <person name="Cowan T.M."/>
            <person name="Smanski M.J."/>
            <person name="Chevrette M.G."/>
            <person name="De Carvalho L.P.S."/>
            <person name="Shen B."/>
        </authorList>
    </citation>
    <scope>NUCLEOTIDE SEQUENCE [LARGE SCALE GENOMIC DNA]</scope>
    <source>
        <strain evidence="2 3">NPDC006488</strain>
    </source>
</reference>
<dbReference type="InterPro" id="IPR003593">
    <property type="entry name" value="AAA+_ATPase"/>
</dbReference>